<dbReference type="PANTHER" id="PTHR24118">
    <property type="entry name" value="POTE ANKYRIN DOMAIN"/>
    <property type="match status" value="1"/>
</dbReference>
<feature type="domain" description="Azaphilone pigments biosynthesis cluster protein L N-terminal" evidence="2">
    <location>
        <begin position="3"/>
        <end position="157"/>
    </location>
</feature>
<dbReference type="Gene3D" id="1.25.40.20">
    <property type="entry name" value="Ankyrin repeat-containing domain"/>
    <property type="match status" value="2"/>
</dbReference>
<proteinExistence type="predicted"/>
<dbReference type="InterPro" id="IPR002110">
    <property type="entry name" value="Ankyrin_rpt"/>
</dbReference>
<dbReference type="InterPro" id="IPR036770">
    <property type="entry name" value="Ankyrin_rpt-contain_sf"/>
</dbReference>
<sequence length="748" mass="83568">METAAAIIGLIHPTCKAALKIHEIIKSVKDSQSNVSRLQSRVQALDSCLQLLRDACKERRKAHLLKSEDEHFACIRNVIENCRTSLETLAERLNAIESKGPGHTRKLRMAWDLAFSREDVRQASEEISHYTSVLNLSLSTMSLAQTLEAKQPHTEIIGKVQCVARRLRVEVEVSQRTLMPAGPSQIAIEGPEVDNSLFTRTIEQWSRSAISLAEEVLLEGDENLRISRTRLNGNYSRGSISSERSEPLEENPHFNARLQLHKYKRTVEIVELLRVGELFDNATQHLQEAVEIRKLLAEAGEKDFDEPEQQDMLEQLADLNILCGTKEGTVKARGILEKLNENCDIQDPIDLPRSSRLHHKLGKLLFDGQHFLGTCRHLQTSIELRLREDPRDRESIMETYELLRHVQGLRGNHAEFLAIQDWIEEEIGPLEDLPHNEFDAALTWARLHGFHKAELDDMNRPKFDVQDEHNRPLLFAAIADNDMDVAVLEQVIQYSQDLEIPDGKGETPLMAAVVACHVSAVRLLLENGACANFKDKKGRNILHKCQTEELAEEIFTATSARRPSVHVGTETGALRRVSTTRLDISPVQSRGSESSLSSLDFNARDLFGKTALFHACEKGNRDVVSVLLQSFRADPEICGPERCTPLMAAIQAKLNVRNRGKPGNQAAFIKKKVDIVRLLIAHGADRRVTPATLRGAGVAHAEIKKILESKVGQQGSANTLSSVAASASSSVVEEDWHMIARNDARLSG</sequence>
<dbReference type="SMART" id="SM00248">
    <property type="entry name" value="ANK"/>
    <property type="match status" value="4"/>
</dbReference>
<evidence type="ECO:0000313" key="4">
    <source>
        <dbReference type="Proteomes" id="UP001224890"/>
    </source>
</evidence>
<evidence type="ECO:0000259" key="2">
    <source>
        <dbReference type="Pfam" id="PF17111"/>
    </source>
</evidence>
<organism evidence="3 4">
    <name type="scientific">Colletotrichum godetiae</name>
    <dbReference type="NCBI Taxonomy" id="1209918"/>
    <lineage>
        <taxon>Eukaryota</taxon>
        <taxon>Fungi</taxon>
        <taxon>Dikarya</taxon>
        <taxon>Ascomycota</taxon>
        <taxon>Pezizomycotina</taxon>
        <taxon>Sordariomycetes</taxon>
        <taxon>Hypocreomycetidae</taxon>
        <taxon>Glomerellales</taxon>
        <taxon>Glomerellaceae</taxon>
        <taxon>Colletotrichum</taxon>
        <taxon>Colletotrichum acutatum species complex</taxon>
    </lineage>
</organism>
<feature type="repeat" description="ANK" evidence="1">
    <location>
        <begin position="504"/>
        <end position="536"/>
    </location>
</feature>
<dbReference type="InterPro" id="IPR031348">
    <property type="entry name" value="PigL_N"/>
</dbReference>
<dbReference type="Pfam" id="PF12796">
    <property type="entry name" value="Ank_2"/>
    <property type="match status" value="2"/>
</dbReference>
<keyword evidence="4" id="KW-1185">Reference proteome</keyword>
<gene>
    <name evidence="3" type="ORF">BDP55DRAFT_635822</name>
</gene>
<keyword evidence="1" id="KW-0040">ANK repeat</keyword>
<comment type="caution">
    <text evidence="3">The sequence shown here is derived from an EMBL/GenBank/DDBJ whole genome shotgun (WGS) entry which is preliminary data.</text>
</comment>
<accession>A0AAJ0ACH0</accession>
<evidence type="ECO:0000256" key="1">
    <source>
        <dbReference type="PROSITE-ProRule" id="PRU00023"/>
    </source>
</evidence>
<evidence type="ECO:0000313" key="3">
    <source>
        <dbReference type="EMBL" id="KAK1671381.1"/>
    </source>
</evidence>
<dbReference type="PANTHER" id="PTHR24118:SF99">
    <property type="entry name" value="POTE ANKYRIN DOMAIN FAMILY MEMBER 3C-RELATED"/>
    <property type="match status" value="1"/>
</dbReference>
<dbReference type="Pfam" id="PF17111">
    <property type="entry name" value="PigL_N"/>
    <property type="match status" value="1"/>
</dbReference>
<name>A0AAJ0ACH0_9PEZI</name>
<dbReference type="RefSeq" id="XP_060425384.1">
    <property type="nucleotide sequence ID" value="XM_060572821.1"/>
</dbReference>
<protein>
    <submittedName>
        <fullName evidence="3">Ankyrin repeat-containing domain protein</fullName>
    </submittedName>
</protein>
<dbReference type="GeneID" id="85457347"/>
<dbReference type="PROSITE" id="PS50297">
    <property type="entry name" value="ANK_REP_REGION"/>
    <property type="match status" value="1"/>
</dbReference>
<dbReference type="Proteomes" id="UP001224890">
    <property type="component" value="Unassembled WGS sequence"/>
</dbReference>
<dbReference type="AlphaFoldDB" id="A0AAJ0ACH0"/>
<dbReference type="EMBL" id="JAHMHR010000047">
    <property type="protein sequence ID" value="KAK1671381.1"/>
    <property type="molecule type" value="Genomic_DNA"/>
</dbReference>
<dbReference type="SUPFAM" id="SSF48403">
    <property type="entry name" value="Ankyrin repeat"/>
    <property type="match status" value="1"/>
</dbReference>
<dbReference type="PROSITE" id="PS50088">
    <property type="entry name" value="ANK_REPEAT"/>
    <property type="match status" value="1"/>
</dbReference>
<reference evidence="3" key="1">
    <citation type="submission" date="2021-06" db="EMBL/GenBank/DDBJ databases">
        <title>Comparative genomics, transcriptomics and evolutionary studies reveal genomic signatures of adaptation to plant cell wall in hemibiotrophic fungi.</title>
        <authorList>
            <consortium name="DOE Joint Genome Institute"/>
            <person name="Baroncelli R."/>
            <person name="Diaz J.F."/>
            <person name="Benocci T."/>
            <person name="Peng M."/>
            <person name="Battaglia E."/>
            <person name="Haridas S."/>
            <person name="Andreopoulos W."/>
            <person name="Labutti K."/>
            <person name="Pangilinan J."/>
            <person name="Floch G.L."/>
            <person name="Makela M.R."/>
            <person name="Henrissat B."/>
            <person name="Grigoriev I.V."/>
            <person name="Crouch J.A."/>
            <person name="De Vries R.P."/>
            <person name="Sukno S.A."/>
            <person name="Thon M.R."/>
        </authorList>
    </citation>
    <scope>NUCLEOTIDE SEQUENCE</scope>
    <source>
        <strain evidence="3">CBS 193.32</strain>
    </source>
</reference>